<keyword evidence="2" id="KW-1133">Transmembrane helix</keyword>
<organism evidence="3 4">
    <name type="scientific">Venturia effusa</name>
    <dbReference type="NCBI Taxonomy" id="50376"/>
    <lineage>
        <taxon>Eukaryota</taxon>
        <taxon>Fungi</taxon>
        <taxon>Dikarya</taxon>
        <taxon>Ascomycota</taxon>
        <taxon>Pezizomycotina</taxon>
        <taxon>Dothideomycetes</taxon>
        <taxon>Pleosporomycetidae</taxon>
        <taxon>Venturiales</taxon>
        <taxon>Venturiaceae</taxon>
        <taxon>Venturia</taxon>
    </lineage>
</organism>
<feature type="coiled-coil region" evidence="1">
    <location>
        <begin position="501"/>
        <end position="564"/>
    </location>
</feature>
<keyword evidence="1" id="KW-0175">Coiled coil</keyword>
<evidence type="ECO:0000313" key="4">
    <source>
        <dbReference type="Proteomes" id="UP000316270"/>
    </source>
</evidence>
<dbReference type="Proteomes" id="UP000316270">
    <property type="component" value="Chromosome 1"/>
</dbReference>
<evidence type="ECO:0000256" key="1">
    <source>
        <dbReference type="SAM" id="Coils"/>
    </source>
</evidence>
<evidence type="ECO:0000256" key="2">
    <source>
        <dbReference type="SAM" id="Phobius"/>
    </source>
</evidence>
<dbReference type="STRING" id="50376.A0A517KWI7"/>
<evidence type="ECO:0000313" key="3">
    <source>
        <dbReference type="EMBL" id="QDS67748.1"/>
    </source>
</evidence>
<dbReference type="AlphaFoldDB" id="A0A517KWI7"/>
<name>A0A517KWI7_9PEZI</name>
<protein>
    <recommendedName>
        <fullName evidence="5">MFS maltose permease</fullName>
    </recommendedName>
</protein>
<proteinExistence type="predicted"/>
<keyword evidence="2" id="KW-0472">Membrane</keyword>
<evidence type="ECO:0008006" key="5">
    <source>
        <dbReference type="Google" id="ProtNLM"/>
    </source>
</evidence>
<accession>A0A517KWI7</accession>
<feature type="transmembrane region" description="Helical" evidence="2">
    <location>
        <begin position="91"/>
        <end position="110"/>
    </location>
</feature>
<sequence length="589" mass="67013">MNTIRTHMRIRPHVRPLRPPLGHESAVRARFFTRNSQLLHLTPGIVRPQLGYLSNGTRRGPYRAGQFQLSRLLTTEHKRFLKEQAWMGGKWTFYGTIISVLGMSWCFLFTHDLAEREFPTPEEWSQITRFKYHSAKGLEHPESHRHNITEWGITANAYRKLLLRLEDPEIDGAGLVEQATGSISIPLEGPMGYDVSSKSYAWKRGYYESLMGWAKCAEHLDGKVQDLSRHHIFEKEYMIGPSNPNPKPCPPWRYSAPLEENCIPAEKPPEEFYHKILTTKGFTRKQRFDAALACGDWFDFKEKYAEAEDMIRYALDIAVEAIPAAAASIDVKSATIKEDAPLVTENLLTATTAMAIHRAQAGDTASALAIFLSVLRARRALPIESKKQPILRTSKKEKPQTDFGVIRAVFDQIYGALKAVEYPLPPPTGDEPAARTPDNVCEEAGLMSYVGEILFSSSTSQRELGWSWTRDALDMAELESQSLKLSPEGRKKCVKCLGVAYENWELMLEKMRRELAVEKAEVAEHNPKTWKSLIGLGDDTKAQLEATERTLESKEEEFTTWQAKIRRSRVLETPETTKPLWSNWMIMIM</sequence>
<dbReference type="OrthoDB" id="5408102at2759"/>
<keyword evidence="2" id="KW-0812">Transmembrane</keyword>
<reference evidence="3 4" key="1">
    <citation type="submission" date="2019-07" db="EMBL/GenBank/DDBJ databases">
        <title>Finished genome of Venturia effusa.</title>
        <authorList>
            <person name="Young C.A."/>
            <person name="Cox M.P."/>
            <person name="Ganley A.R.D."/>
            <person name="David W.J."/>
        </authorList>
    </citation>
    <scope>NUCLEOTIDE SEQUENCE [LARGE SCALE GENOMIC DNA]</scope>
    <source>
        <strain evidence="4">albino</strain>
    </source>
</reference>
<dbReference type="EMBL" id="CP042185">
    <property type="protein sequence ID" value="QDS67748.1"/>
    <property type="molecule type" value="Genomic_DNA"/>
</dbReference>
<keyword evidence="4" id="KW-1185">Reference proteome</keyword>
<gene>
    <name evidence="3" type="ORF">FKW77_006138</name>
</gene>